<name>A1ZHY6_MICM2</name>
<keyword evidence="2" id="KW-1185">Reference proteome</keyword>
<reference evidence="1 2" key="1">
    <citation type="submission" date="2007-01" db="EMBL/GenBank/DDBJ databases">
        <authorList>
            <person name="Haygood M."/>
            <person name="Podell S."/>
            <person name="Anderson C."/>
            <person name="Hopkinson B."/>
            <person name="Roe K."/>
            <person name="Barbeau K."/>
            <person name="Gaasterland T."/>
            <person name="Ferriera S."/>
            <person name="Johnson J."/>
            <person name="Kravitz S."/>
            <person name="Beeson K."/>
            <person name="Sutton G."/>
            <person name="Rogers Y.-H."/>
            <person name="Friedman R."/>
            <person name="Frazier M."/>
            <person name="Venter J.C."/>
        </authorList>
    </citation>
    <scope>NUCLEOTIDE SEQUENCE [LARGE SCALE GENOMIC DNA]</scope>
    <source>
        <strain evidence="1 2">ATCC 23134</strain>
    </source>
</reference>
<gene>
    <name evidence="1" type="ORF">M23134_05476</name>
</gene>
<evidence type="ECO:0000313" key="1">
    <source>
        <dbReference type="EMBL" id="EAY30143.1"/>
    </source>
</evidence>
<comment type="caution">
    <text evidence="1">The sequence shown here is derived from an EMBL/GenBank/DDBJ whole genome shotgun (WGS) entry which is preliminary data.</text>
</comment>
<protein>
    <submittedName>
        <fullName evidence="1">Uncharacterized protein</fullName>
    </submittedName>
</protein>
<sequence length="42" mass="4648">MNECVWAMGNKNISMKVTKSKKRCATCACERILRSKKTLAGG</sequence>
<dbReference type="AlphaFoldDB" id="A1ZHY6"/>
<dbReference type="EMBL" id="AAWS01000008">
    <property type="protein sequence ID" value="EAY30143.1"/>
    <property type="molecule type" value="Genomic_DNA"/>
</dbReference>
<proteinExistence type="predicted"/>
<evidence type="ECO:0000313" key="2">
    <source>
        <dbReference type="Proteomes" id="UP000004095"/>
    </source>
</evidence>
<organism evidence="1 2">
    <name type="scientific">Microscilla marina ATCC 23134</name>
    <dbReference type="NCBI Taxonomy" id="313606"/>
    <lineage>
        <taxon>Bacteria</taxon>
        <taxon>Pseudomonadati</taxon>
        <taxon>Bacteroidota</taxon>
        <taxon>Cytophagia</taxon>
        <taxon>Cytophagales</taxon>
        <taxon>Microscillaceae</taxon>
        <taxon>Microscilla</taxon>
    </lineage>
</organism>
<dbReference type="Proteomes" id="UP000004095">
    <property type="component" value="Unassembled WGS sequence"/>
</dbReference>
<accession>A1ZHY6</accession>